<comment type="catalytic activity">
    <reaction evidence="11">
        <text>D-erythrose 4-phosphate + phosphoenolpyruvate + H2O = 7-phospho-2-dehydro-3-deoxy-D-arabino-heptonate + phosphate</text>
        <dbReference type="Rhea" id="RHEA:14717"/>
        <dbReference type="ChEBI" id="CHEBI:15377"/>
        <dbReference type="ChEBI" id="CHEBI:16897"/>
        <dbReference type="ChEBI" id="CHEBI:43474"/>
        <dbReference type="ChEBI" id="CHEBI:58394"/>
        <dbReference type="ChEBI" id="CHEBI:58702"/>
        <dbReference type="EC" id="2.5.1.54"/>
    </reaction>
</comment>
<keyword evidence="13" id="KW-0472">Membrane</keyword>
<dbReference type="GO" id="GO:0003849">
    <property type="term" value="F:3-deoxy-7-phosphoheptulonate synthase activity"/>
    <property type="evidence" value="ECO:0007669"/>
    <property type="project" value="UniProtKB-EC"/>
</dbReference>
<accession>A0A9X8DXU7</accession>
<feature type="transmembrane region" description="Helical" evidence="13">
    <location>
        <begin position="12"/>
        <end position="37"/>
    </location>
</feature>
<feature type="domain" description="DAHP synthetase I/KDSA" evidence="14">
    <location>
        <begin position="126"/>
        <end position="437"/>
    </location>
</feature>
<dbReference type="Gene3D" id="3.20.20.70">
    <property type="entry name" value="Aldolase class I"/>
    <property type="match status" value="1"/>
</dbReference>
<keyword evidence="13" id="KW-1133">Transmembrane helix</keyword>
<feature type="non-terminal residue" evidence="15">
    <location>
        <position position="1"/>
    </location>
</feature>
<dbReference type="NCBIfam" id="NF009395">
    <property type="entry name" value="PRK12755.1"/>
    <property type="match status" value="1"/>
</dbReference>
<comment type="caution">
    <text evidence="15">The sequence shown here is derived from an EMBL/GenBank/DDBJ whole genome shotgun (WGS) entry which is preliminary data.</text>
</comment>
<evidence type="ECO:0000256" key="2">
    <source>
        <dbReference type="ARBA" id="ARBA00004688"/>
    </source>
</evidence>
<dbReference type="Pfam" id="PF00793">
    <property type="entry name" value="DAHP_synth_1"/>
    <property type="match status" value="1"/>
</dbReference>
<name>A0A9X8DXU7_APHAT</name>
<dbReference type="GO" id="GO:0009073">
    <property type="term" value="P:aromatic amino acid family biosynthetic process"/>
    <property type="evidence" value="ECO:0007669"/>
    <property type="project" value="UniProtKB-KW"/>
</dbReference>
<evidence type="ECO:0000256" key="10">
    <source>
        <dbReference type="ARBA" id="ARBA00032193"/>
    </source>
</evidence>
<gene>
    <name evidence="15" type="ORF">DYB28_003295</name>
</gene>
<keyword evidence="5" id="KW-0028">Amino-acid biosynthesis</keyword>
<evidence type="ECO:0000256" key="11">
    <source>
        <dbReference type="ARBA" id="ARBA00047508"/>
    </source>
</evidence>
<feature type="region of interest" description="Disordered" evidence="12">
    <location>
        <begin position="48"/>
        <end position="75"/>
    </location>
</feature>
<dbReference type="NCBIfam" id="TIGR00034">
    <property type="entry name" value="aroFGH"/>
    <property type="match status" value="1"/>
</dbReference>
<dbReference type="PANTHER" id="PTHR21225">
    <property type="entry name" value="PHOSPHO-2-DEHYDRO-3-DEOXYHEPTONATE ALDOLASE DAHP SYNTHETASE"/>
    <property type="match status" value="1"/>
</dbReference>
<protein>
    <recommendedName>
        <fullName evidence="4">3-deoxy-7-phosphoheptulonate synthase</fullName>
        <ecNumber evidence="4">2.5.1.54</ecNumber>
    </recommendedName>
    <alternativeName>
        <fullName evidence="10">3-deoxy-D-arabino-heptulosonate 7-phosphate synthase</fullName>
    </alternativeName>
    <alternativeName>
        <fullName evidence="9">DAHP synthase</fullName>
    </alternativeName>
    <alternativeName>
        <fullName evidence="8">Phospho-2-keto-3-deoxyheptonate aldolase</fullName>
    </alternativeName>
</protein>
<evidence type="ECO:0000256" key="1">
    <source>
        <dbReference type="ARBA" id="ARBA00003726"/>
    </source>
</evidence>
<evidence type="ECO:0000259" key="14">
    <source>
        <dbReference type="Pfam" id="PF00793"/>
    </source>
</evidence>
<keyword evidence="6" id="KW-0808">Transferase</keyword>
<evidence type="ECO:0000256" key="9">
    <source>
        <dbReference type="ARBA" id="ARBA00031349"/>
    </source>
</evidence>
<dbReference type="InterPro" id="IPR013785">
    <property type="entry name" value="Aldolase_TIM"/>
</dbReference>
<evidence type="ECO:0000256" key="8">
    <source>
        <dbReference type="ARBA" id="ARBA00031111"/>
    </source>
</evidence>
<dbReference type="EMBL" id="QUTI01026654">
    <property type="protein sequence ID" value="RLO05571.1"/>
    <property type="molecule type" value="Genomic_DNA"/>
</dbReference>
<comment type="pathway">
    <text evidence="2">Metabolic intermediate biosynthesis; chorismate biosynthesis; chorismate from D-erythrose 4-phosphate and phosphoenolpyruvate: step 1/7.</text>
</comment>
<evidence type="ECO:0000313" key="15">
    <source>
        <dbReference type="EMBL" id="RLO05571.1"/>
    </source>
</evidence>
<organism evidence="15 16">
    <name type="scientific">Aphanomyces astaci</name>
    <name type="common">Crayfish plague agent</name>
    <dbReference type="NCBI Taxonomy" id="112090"/>
    <lineage>
        <taxon>Eukaryota</taxon>
        <taxon>Sar</taxon>
        <taxon>Stramenopiles</taxon>
        <taxon>Oomycota</taxon>
        <taxon>Saprolegniomycetes</taxon>
        <taxon>Saprolegniales</taxon>
        <taxon>Verrucalvaceae</taxon>
        <taxon>Aphanomyces</taxon>
    </lineage>
</organism>
<evidence type="ECO:0000256" key="13">
    <source>
        <dbReference type="SAM" id="Phobius"/>
    </source>
</evidence>
<dbReference type="SUPFAM" id="SSF51569">
    <property type="entry name" value="Aldolase"/>
    <property type="match status" value="1"/>
</dbReference>
<dbReference type="PANTHER" id="PTHR21225:SF12">
    <property type="entry name" value="PHOSPHO-2-DEHYDRO-3-DEOXYHEPTONATE ALDOLASE, TYROSINE-INHIBITED"/>
    <property type="match status" value="1"/>
</dbReference>
<keyword evidence="7" id="KW-0057">Aromatic amino acid biosynthesis</keyword>
<sequence length="680" mass="74238">PPPPSMSLQNSNASLVVGLVVAGLALAWSGTLVYLLVPHLQQDQEVRQAAAQHRHDAKTKDKKARERETSITNGEDVKMNDKQALVDVRISEIRPLLPPACLLEEIPRTVNIARTVNKGRQGVSNILRRVDDRLVVIVGPCSIHDVKAAIEYGRHLSFISAAVDVCGVAEKLKPVADELENDLLIIMRVYFEKPRTTVGWKGLINDPDIDGTFNINKVPRLYFMKLGRLVVTTMIRVGIAHCTGAFAGCEFLDTISPQFFSDLVSWGAIGARTTECQLHRELTSGLSMPVGFKNGTGGSLQLAVDAVVSAAHPHCFLSVSNQGLAAIVKTSVCACHVILRGGTTGTNYKKEHVDKVSALLKKANHAENVMVDCSHGNSNKNHNNQPLANQIAAGDTRIVGLMLESNLEPGAQKLNPGVPLVYGKSITDACIGWDETVTTPQPTCRNSDLYDVGDGSQKVGRRRPTTTKCQELGAALLDALLRWRMRSKNSAVVWRGASILTEPPAVSSYAQLVIRVSHSGEDVERNVCGLGEWLSLLELLTRQGVDALAFHRLVSPRDAAQCPLGDAWCSFCDGVDRCVDLELQTKRDISSSTEAETFLTVLRRAIFEWDDATASSEFHAVCDAFRCVLQAQETNSTSRRRAIQGDICLAFRTKVLWTGRCRYELQTLAVVVGDLTQVPQ</sequence>
<evidence type="ECO:0000313" key="16">
    <source>
        <dbReference type="Proteomes" id="UP000275652"/>
    </source>
</evidence>
<dbReference type="GO" id="GO:0008652">
    <property type="term" value="P:amino acid biosynthetic process"/>
    <property type="evidence" value="ECO:0007669"/>
    <property type="project" value="UniProtKB-KW"/>
</dbReference>
<comment type="function">
    <text evidence="1">Stereospecific condensation of phosphoenolpyruvate (PEP) and D-erythrose-4-phosphate (E4P) giving rise to 3-deoxy-D-arabino-heptulosonate-7-phosphate (DAHP).</text>
</comment>
<dbReference type="GO" id="GO:0005737">
    <property type="term" value="C:cytoplasm"/>
    <property type="evidence" value="ECO:0007669"/>
    <property type="project" value="TreeGrafter"/>
</dbReference>
<feature type="compositionally biased region" description="Basic and acidic residues" evidence="12">
    <location>
        <begin position="63"/>
        <end position="75"/>
    </location>
</feature>
<evidence type="ECO:0000256" key="3">
    <source>
        <dbReference type="ARBA" id="ARBA00007985"/>
    </source>
</evidence>
<reference evidence="15 16" key="1">
    <citation type="journal article" date="2018" name="J. Invertebr. Pathol.">
        <title>New genotyping method for the causative agent of crayfish plague (Aphanomyces astaci) based on whole genome data.</title>
        <authorList>
            <person name="Minardi D."/>
            <person name="Studholme D.J."/>
            <person name="van der Giezen M."/>
            <person name="Pretto T."/>
            <person name="Oidtmann B."/>
        </authorList>
    </citation>
    <scope>NUCLEOTIDE SEQUENCE [LARGE SCALE GENOMIC DNA]</scope>
    <source>
        <strain evidence="15 16">KB13</strain>
    </source>
</reference>
<dbReference type="Proteomes" id="UP000275652">
    <property type="component" value="Unassembled WGS sequence"/>
</dbReference>
<evidence type="ECO:0000256" key="12">
    <source>
        <dbReference type="SAM" id="MobiDB-lite"/>
    </source>
</evidence>
<dbReference type="AlphaFoldDB" id="A0A9X8DXU7"/>
<evidence type="ECO:0000256" key="6">
    <source>
        <dbReference type="ARBA" id="ARBA00022679"/>
    </source>
</evidence>
<keyword evidence="13" id="KW-0812">Transmembrane</keyword>
<dbReference type="InterPro" id="IPR006219">
    <property type="entry name" value="DAHP_synth_1"/>
</dbReference>
<evidence type="ECO:0000256" key="7">
    <source>
        <dbReference type="ARBA" id="ARBA00023141"/>
    </source>
</evidence>
<comment type="similarity">
    <text evidence="3">Belongs to the class-I DAHP synthase family.</text>
</comment>
<evidence type="ECO:0000256" key="5">
    <source>
        <dbReference type="ARBA" id="ARBA00022605"/>
    </source>
</evidence>
<dbReference type="InterPro" id="IPR006218">
    <property type="entry name" value="DAHP1/KDSA"/>
</dbReference>
<proteinExistence type="inferred from homology"/>
<evidence type="ECO:0000256" key="4">
    <source>
        <dbReference type="ARBA" id="ARBA00012694"/>
    </source>
</evidence>
<dbReference type="EC" id="2.5.1.54" evidence="4"/>